<sequence length="1255" mass="135835">MPLHGKIVVIKRSGGDGTEFPLTASCLFGRKPDCDIRIQLPQVSKEHCRIDLNENKEVILTNLSSVNPTRINGEIMQQAERLKHGDLITIIDRSFRFEYPPEPTPKKRRPSVGKSETLQVLHDQQARDQGALASGERRKSSELTSDSSHLKDGTNAGNVQSCTVQDEDKAKKVHTSSLEQNKPSDKESLSPFCELYEMVKKNLNTKSPWKPSEGVQPKTPLSRHETQETVQAKTMAEEKDQDELLLPEAAGRPQPQKTPEKKRRLSAGSGKRVDSKLTEGGFSAEATPKSAQKSNRLGSVKTPAVESIPAHPAEGRAEGASQPVSTPSKETPGKNRRSSKSPAKQSETPAVVEEKRTPGSQRKARQGTPQKFSAGEVAKQIVFDSSVTEEACQSTKQSKTPKGRRSKEYGSETPVSAALSASPNVLKLNEAVTDVSNTQTTMTPKSNEAVSPQRVSPRKSAGKKMEAPNVLFELGLTVPSSGEKGNQPSSSKKRKSVELESDLPTPQLKRKRVSFGGQLSPELFDKRLPPNSPLRRGATPGRRSLSLFKQRSVLRRASTIGLIQELHADMVSPQSQKAKGSPGKKASPRCVSSVNSTPPPAKKSTKSKAKTPSPQKPKATSSPGPKSPALVKSPSPAKQRSSSREELMTPEDKKSVTPWAKTPSVPSVRQTPAKDQTSSTSRAKKSPLASAKTPPPGKDPVSVDNGPSTPVTTRRGRTSISDASKTPSPARSTVEASEAPLPAEAASGSSAKRPFPRGRSCNDSSSNQTPTVRGRFSISRIDTPSPVADQDVSAPEGTTSEVSASVTPSVPLRRTGMKSTSKKTPKSARKSVLEVIRSRRSGASRANLKVVSSWADIVKFGVTKPQVGVPTKKCTTKGRAIKKAVAQKPKTPARKVKEHFSTGHAASPATIVVGKAHTKVAPTAGCAPKLVHNIALLRKNMEINEDLTGIKEIFSTPVNVREKRPLASSSYCPETSQTPAKSSAEVSVMDTPEGTGEMMVSPLSTVEQGRYSSDAVTRLLQEDGNASFISDAQANDALKTPEPLQTEHTEQGPVLKRTPKQKPEASTCLTGVKRLMRTPKQKPQQVEDLRGIKRLLKTPREPKVPQEVSLVGVKEMLKTPKHKGQPVEDMAGVQRVMKTPKVKKTPLVCTTGLKRLMKTPKQKAQPVEDMAGVKRLMQTPKQKAQPVEDMVGVKRLMQTPKQKAQPVEDMVGVKRLMQTPKQKVEPVEDMVGVKRLMQTPKQKVSLLKINLESTN</sequence>
<proteinExistence type="predicted"/>
<feature type="domain" description="FHA" evidence="8">
    <location>
        <begin position="26"/>
        <end position="76"/>
    </location>
</feature>
<dbReference type="SUPFAM" id="SSF49879">
    <property type="entry name" value="SMAD/FHA domain"/>
    <property type="match status" value="1"/>
</dbReference>
<dbReference type="PANTHER" id="PTHR21603">
    <property type="entry name" value="ANTIGEN KI-67-LIKE PROTEIN"/>
    <property type="match status" value="1"/>
</dbReference>
<dbReference type="Pfam" id="PF08065">
    <property type="entry name" value="KI67R"/>
    <property type="match status" value="3"/>
</dbReference>
<comment type="subcellular location">
    <subcellularLocation>
        <location evidence="1">Nucleus</location>
    </subcellularLocation>
</comment>
<feature type="region of interest" description="Disordered" evidence="7">
    <location>
        <begin position="121"/>
        <end position="189"/>
    </location>
</feature>
<keyword evidence="4" id="KW-0832">Ubl conjugation</keyword>
<feature type="compositionally biased region" description="Polar residues" evidence="7">
    <location>
        <begin position="435"/>
        <end position="454"/>
    </location>
</feature>
<dbReference type="AlphaFoldDB" id="A0A9D3QLZ1"/>
<dbReference type="InterPro" id="IPR000253">
    <property type="entry name" value="FHA_dom"/>
</dbReference>
<feature type="compositionally biased region" description="Polar residues" evidence="7">
    <location>
        <begin position="796"/>
        <end position="808"/>
    </location>
</feature>
<feature type="compositionally biased region" description="Low complexity" evidence="7">
    <location>
        <begin position="610"/>
        <end position="623"/>
    </location>
</feature>
<feature type="region of interest" description="Disordered" evidence="7">
    <location>
        <begin position="567"/>
        <end position="831"/>
    </location>
</feature>
<dbReference type="InterPro" id="IPR008984">
    <property type="entry name" value="SMAD_FHA_dom_sf"/>
</dbReference>
<evidence type="ECO:0000313" key="9">
    <source>
        <dbReference type="EMBL" id="KAG7492618.1"/>
    </source>
</evidence>
<keyword evidence="2" id="KW-1017">Isopeptide bond</keyword>
<feature type="compositionally biased region" description="Polar residues" evidence="7">
    <location>
        <begin position="383"/>
        <end position="398"/>
    </location>
</feature>
<feature type="region of interest" description="Disordered" evidence="7">
    <location>
        <begin position="435"/>
        <end position="553"/>
    </location>
</feature>
<dbReference type="EMBL" id="JAFDVH010000001">
    <property type="protein sequence ID" value="KAG7492618.1"/>
    <property type="molecule type" value="Genomic_DNA"/>
</dbReference>
<feature type="compositionally biased region" description="Polar residues" evidence="7">
    <location>
        <begin position="478"/>
        <end position="490"/>
    </location>
</feature>
<accession>A0A9D3QLZ1</accession>
<feature type="compositionally biased region" description="Low complexity" evidence="7">
    <location>
        <begin position="735"/>
        <end position="751"/>
    </location>
</feature>
<dbReference type="SMART" id="SM00240">
    <property type="entry name" value="FHA"/>
    <property type="match status" value="1"/>
</dbReference>
<feature type="compositionally biased region" description="Polar residues" evidence="7">
    <location>
        <begin position="664"/>
        <end position="681"/>
    </location>
</feature>
<feature type="region of interest" description="Disordered" evidence="7">
    <location>
        <begin position="1040"/>
        <end position="1066"/>
    </location>
</feature>
<dbReference type="GO" id="GO:0051983">
    <property type="term" value="P:regulation of chromosome segregation"/>
    <property type="evidence" value="ECO:0007669"/>
    <property type="project" value="TreeGrafter"/>
</dbReference>
<dbReference type="SMART" id="SM01295">
    <property type="entry name" value="K167R"/>
    <property type="match status" value="2"/>
</dbReference>
<evidence type="ECO:0000256" key="5">
    <source>
        <dbReference type="ARBA" id="ARBA00023242"/>
    </source>
</evidence>
<feature type="compositionally biased region" description="Basic residues" evidence="7">
    <location>
        <begin position="820"/>
        <end position="829"/>
    </location>
</feature>
<dbReference type="GO" id="GO:0005694">
    <property type="term" value="C:chromosome"/>
    <property type="evidence" value="ECO:0007669"/>
    <property type="project" value="TreeGrafter"/>
</dbReference>
<evidence type="ECO:0000259" key="8">
    <source>
        <dbReference type="PROSITE" id="PS50006"/>
    </source>
</evidence>
<feature type="compositionally biased region" description="Basic and acidic residues" evidence="7">
    <location>
        <begin position="642"/>
        <end position="655"/>
    </location>
</feature>
<keyword evidence="10" id="KW-1185">Reference proteome</keyword>
<gene>
    <name evidence="9" type="ORF">MATL_G00016660</name>
</gene>
<dbReference type="Pfam" id="PF00498">
    <property type="entry name" value="FHA"/>
    <property type="match status" value="1"/>
</dbReference>
<feature type="compositionally biased region" description="Polar residues" evidence="7">
    <location>
        <begin position="705"/>
        <end position="731"/>
    </location>
</feature>
<dbReference type="GO" id="GO:0005634">
    <property type="term" value="C:nucleus"/>
    <property type="evidence" value="ECO:0007669"/>
    <property type="project" value="UniProtKB-SubCell"/>
</dbReference>
<organism evidence="9 10">
    <name type="scientific">Megalops atlanticus</name>
    <name type="common">Tarpon</name>
    <name type="synonym">Clupea gigantea</name>
    <dbReference type="NCBI Taxonomy" id="7932"/>
    <lineage>
        <taxon>Eukaryota</taxon>
        <taxon>Metazoa</taxon>
        <taxon>Chordata</taxon>
        <taxon>Craniata</taxon>
        <taxon>Vertebrata</taxon>
        <taxon>Euteleostomi</taxon>
        <taxon>Actinopterygii</taxon>
        <taxon>Neopterygii</taxon>
        <taxon>Teleostei</taxon>
        <taxon>Elopiformes</taxon>
        <taxon>Megalopidae</taxon>
        <taxon>Megalops</taxon>
    </lineage>
</organism>
<comment type="caution">
    <text evidence="9">The sequence shown here is derived from an EMBL/GenBank/DDBJ whole genome shotgun (WGS) entry which is preliminary data.</text>
</comment>
<evidence type="ECO:0000256" key="6">
    <source>
        <dbReference type="ARBA" id="ARBA00023306"/>
    </source>
</evidence>
<feature type="compositionally biased region" description="Polar residues" evidence="7">
    <location>
        <begin position="155"/>
        <end position="164"/>
    </location>
</feature>
<dbReference type="PANTHER" id="PTHR21603:SF17">
    <property type="entry name" value="PROLIFERATION MARKER PROTEIN KI-67"/>
    <property type="match status" value="1"/>
</dbReference>
<dbReference type="InterPro" id="IPR012568">
    <property type="entry name" value="KI67R"/>
</dbReference>
<feature type="compositionally biased region" description="Polar residues" evidence="7">
    <location>
        <begin position="761"/>
        <end position="771"/>
    </location>
</feature>
<dbReference type="PROSITE" id="PS50006">
    <property type="entry name" value="FHA_DOMAIN"/>
    <property type="match status" value="1"/>
</dbReference>
<evidence type="ECO:0000313" key="10">
    <source>
        <dbReference type="Proteomes" id="UP001046870"/>
    </source>
</evidence>
<keyword evidence="6" id="KW-0131">Cell cycle</keyword>
<dbReference type="Proteomes" id="UP001046870">
    <property type="component" value="Chromosome 1"/>
</dbReference>
<evidence type="ECO:0000256" key="7">
    <source>
        <dbReference type="SAM" id="MobiDB-lite"/>
    </source>
</evidence>
<dbReference type="CDD" id="cd22673">
    <property type="entry name" value="FHA_Ki67"/>
    <property type="match status" value="1"/>
</dbReference>
<protein>
    <recommendedName>
        <fullName evidence="8">FHA domain-containing protein</fullName>
    </recommendedName>
</protein>
<evidence type="ECO:0000256" key="1">
    <source>
        <dbReference type="ARBA" id="ARBA00004123"/>
    </source>
</evidence>
<keyword evidence="5" id="KW-0539">Nucleus</keyword>
<feature type="region of interest" description="Disordered" evidence="7">
    <location>
        <begin position="202"/>
        <end position="422"/>
    </location>
</feature>
<dbReference type="InterPro" id="IPR029334">
    <property type="entry name" value="PP1-bd"/>
</dbReference>
<keyword evidence="3" id="KW-0597">Phosphoprotein</keyword>
<dbReference type="Gene3D" id="2.60.200.20">
    <property type="match status" value="1"/>
</dbReference>
<evidence type="ECO:0000256" key="4">
    <source>
        <dbReference type="ARBA" id="ARBA00022843"/>
    </source>
</evidence>
<dbReference type="Pfam" id="PF15276">
    <property type="entry name" value="PP1_bind"/>
    <property type="match status" value="1"/>
</dbReference>
<name>A0A9D3QLZ1_MEGAT</name>
<evidence type="ECO:0000256" key="3">
    <source>
        <dbReference type="ARBA" id="ARBA00022553"/>
    </source>
</evidence>
<dbReference type="GO" id="GO:0007088">
    <property type="term" value="P:regulation of mitotic nuclear division"/>
    <property type="evidence" value="ECO:0007669"/>
    <property type="project" value="TreeGrafter"/>
</dbReference>
<reference evidence="9" key="1">
    <citation type="submission" date="2021-01" db="EMBL/GenBank/DDBJ databases">
        <authorList>
            <person name="Zahm M."/>
            <person name="Roques C."/>
            <person name="Cabau C."/>
            <person name="Klopp C."/>
            <person name="Donnadieu C."/>
            <person name="Jouanno E."/>
            <person name="Lampietro C."/>
            <person name="Louis A."/>
            <person name="Herpin A."/>
            <person name="Echchiki A."/>
            <person name="Berthelot C."/>
            <person name="Parey E."/>
            <person name="Roest-Crollius H."/>
            <person name="Braasch I."/>
            <person name="Postlethwait J."/>
            <person name="Bobe J."/>
            <person name="Montfort J."/>
            <person name="Bouchez O."/>
            <person name="Begum T."/>
            <person name="Mejri S."/>
            <person name="Adams A."/>
            <person name="Chen W.-J."/>
            <person name="Guiguen Y."/>
        </authorList>
    </citation>
    <scope>NUCLEOTIDE SEQUENCE</scope>
    <source>
        <strain evidence="9">YG-15Mar2019-1</strain>
        <tissue evidence="9">Brain</tissue>
    </source>
</reference>
<dbReference type="OrthoDB" id="6288785at2759"/>
<evidence type="ECO:0000256" key="2">
    <source>
        <dbReference type="ARBA" id="ARBA00022499"/>
    </source>
</evidence>